<comment type="subcellular location">
    <subcellularLocation>
        <location evidence="1">Secreted</location>
    </subcellularLocation>
</comment>
<dbReference type="GO" id="GO:0030600">
    <property type="term" value="F:feruloyl esterase activity"/>
    <property type="evidence" value="ECO:0007669"/>
    <property type="project" value="InterPro"/>
</dbReference>
<evidence type="ECO:0000256" key="5">
    <source>
        <dbReference type="ARBA" id="ARBA00022801"/>
    </source>
</evidence>
<evidence type="ECO:0008006" key="11">
    <source>
        <dbReference type="Google" id="ProtNLM"/>
    </source>
</evidence>
<keyword evidence="4 8" id="KW-0732">Signal</keyword>
<evidence type="ECO:0000256" key="2">
    <source>
        <dbReference type="ARBA" id="ARBA00022525"/>
    </source>
</evidence>
<dbReference type="AlphaFoldDB" id="A0A1F7WH32"/>
<dbReference type="InterPro" id="IPR010126">
    <property type="entry name" value="Esterase_phb"/>
</dbReference>
<dbReference type="Gene3D" id="3.40.50.1820">
    <property type="entry name" value="alpha/beta hydrolase"/>
    <property type="match status" value="1"/>
</dbReference>
<dbReference type="GO" id="GO:0005576">
    <property type="term" value="C:extracellular region"/>
    <property type="evidence" value="ECO:0007669"/>
    <property type="project" value="UniProtKB-SubCell"/>
</dbReference>
<sequence length="316" mass="34552">MKLKKTMLVLSALAVMLVFISKCHSYQGAKETVAIDGIDRTYIVYQGALRDKNRAVPLLIVLHGGGGNGSRMQKACGFDAIANREGFVTAYPDALKKNWNDKRGDMKSYAHKNNIDDVKFLCAMIKAITAKYNIDKSRIYMAGVSNGGMMTHLFAIKKGGMLAAAAALITSIPETQKNEIPVKALPFLMMNGTKDMLVKWEGGAVAFNRGSVISARDSVKFWAENNKCAKTPVITKIADKDPADGATVKKEVYAAAGGSSSEVVFYEIEGGGHTWPGIKFGALYRWFITKDGEGGNTCMDINASDEIWEFFKYKKI</sequence>
<accession>A0A1F7WH32</accession>
<evidence type="ECO:0000256" key="7">
    <source>
        <dbReference type="ARBA" id="ARBA00023326"/>
    </source>
</evidence>
<protein>
    <recommendedName>
        <fullName evidence="11">Esterase</fullName>
    </recommendedName>
</protein>
<keyword evidence="5" id="KW-0378">Hydrolase</keyword>
<keyword evidence="2" id="KW-0964">Secreted</keyword>
<organism evidence="9 10">
    <name type="scientific">Candidatus Wallbacteria bacterium GWC2_49_35</name>
    <dbReference type="NCBI Taxonomy" id="1817813"/>
    <lineage>
        <taxon>Bacteria</taxon>
        <taxon>Candidatus Walliibacteriota</taxon>
    </lineage>
</organism>
<dbReference type="Proteomes" id="UP000178735">
    <property type="component" value="Unassembled WGS sequence"/>
</dbReference>
<dbReference type="STRING" id="1817813.A2008_11010"/>
<dbReference type="PANTHER" id="PTHR38050:SF2">
    <property type="entry name" value="FERULOYL ESTERASE C-RELATED"/>
    <property type="match status" value="1"/>
</dbReference>
<dbReference type="GO" id="GO:0045493">
    <property type="term" value="P:xylan catabolic process"/>
    <property type="evidence" value="ECO:0007669"/>
    <property type="project" value="UniProtKB-KW"/>
</dbReference>
<dbReference type="InterPro" id="IPR043595">
    <property type="entry name" value="FaeB/C/D"/>
</dbReference>
<evidence type="ECO:0000256" key="8">
    <source>
        <dbReference type="SAM" id="SignalP"/>
    </source>
</evidence>
<feature type="chain" id="PRO_5009533421" description="Esterase" evidence="8">
    <location>
        <begin position="26"/>
        <end position="316"/>
    </location>
</feature>
<evidence type="ECO:0000256" key="3">
    <source>
        <dbReference type="ARBA" id="ARBA00022651"/>
    </source>
</evidence>
<evidence type="ECO:0000256" key="4">
    <source>
        <dbReference type="ARBA" id="ARBA00022729"/>
    </source>
</evidence>
<comment type="caution">
    <text evidence="9">The sequence shown here is derived from an EMBL/GenBank/DDBJ whole genome shotgun (WGS) entry which is preliminary data.</text>
</comment>
<dbReference type="EMBL" id="MGFH01000235">
    <property type="protein sequence ID" value="OGM01508.1"/>
    <property type="molecule type" value="Genomic_DNA"/>
</dbReference>
<gene>
    <name evidence="9" type="ORF">A2008_11010</name>
</gene>
<evidence type="ECO:0000313" key="10">
    <source>
        <dbReference type="Proteomes" id="UP000178735"/>
    </source>
</evidence>
<keyword evidence="6" id="KW-0119">Carbohydrate metabolism</keyword>
<name>A0A1F7WH32_9BACT</name>
<reference evidence="9 10" key="1">
    <citation type="journal article" date="2016" name="Nat. Commun.">
        <title>Thousands of microbial genomes shed light on interconnected biogeochemical processes in an aquifer system.</title>
        <authorList>
            <person name="Anantharaman K."/>
            <person name="Brown C.T."/>
            <person name="Hug L.A."/>
            <person name="Sharon I."/>
            <person name="Castelle C.J."/>
            <person name="Probst A.J."/>
            <person name="Thomas B.C."/>
            <person name="Singh A."/>
            <person name="Wilkins M.J."/>
            <person name="Karaoz U."/>
            <person name="Brodie E.L."/>
            <person name="Williams K.H."/>
            <person name="Hubbard S.S."/>
            <person name="Banfield J.F."/>
        </authorList>
    </citation>
    <scope>NUCLEOTIDE SEQUENCE [LARGE SCALE GENOMIC DNA]</scope>
</reference>
<proteinExistence type="predicted"/>
<keyword evidence="3" id="KW-0858">Xylan degradation</keyword>
<dbReference type="PANTHER" id="PTHR38050">
    <property type="match status" value="1"/>
</dbReference>
<feature type="signal peptide" evidence="8">
    <location>
        <begin position="1"/>
        <end position="25"/>
    </location>
</feature>
<dbReference type="InterPro" id="IPR029058">
    <property type="entry name" value="AB_hydrolase_fold"/>
</dbReference>
<evidence type="ECO:0000256" key="6">
    <source>
        <dbReference type="ARBA" id="ARBA00023277"/>
    </source>
</evidence>
<evidence type="ECO:0000313" key="9">
    <source>
        <dbReference type="EMBL" id="OGM01508.1"/>
    </source>
</evidence>
<evidence type="ECO:0000256" key="1">
    <source>
        <dbReference type="ARBA" id="ARBA00004613"/>
    </source>
</evidence>
<dbReference type="SUPFAM" id="SSF53474">
    <property type="entry name" value="alpha/beta-Hydrolases"/>
    <property type="match status" value="1"/>
</dbReference>
<dbReference type="Pfam" id="PF10503">
    <property type="entry name" value="Esterase_PHB"/>
    <property type="match status" value="1"/>
</dbReference>
<keyword evidence="7" id="KW-0624">Polysaccharide degradation</keyword>